<proteinExistence type="predicted"/>
<evidence type="ECO:0000313" key="2">
    <source>
        <dbReference type="Proteomes" id="UP000075663"/>
    </source>
</evidence>
<sequence>MNKELSIPFALRAIETHQFAILEENYSEEAQGELLVSVNVGASDEICGVSIFFEVRFNFNDNPLIILEIECQFEVEESAYKAFVSEGNEQIIIPKEFCQHLGVITVGTARGVLYEKLKDTEFDFILLPTVDLTVQLSEDVVLTKDK</sequence>
<reference evidence="1 2" key="1">
    <citation type="submission" date="2016-01" db="EMBL/GenBank/DDBJ databases">
        <title>Genome sequencing of Roseivirga seohaensis SW-152.</title>
        <authorList>
            <person name="Selvaratnam C."/>
            <person name="Thevarajoo S."/>
            <person name="Goh K.M."/>
            <person name="Ee R."/>
            <person name="Chan K.-G."/>
            <person name="Chong C.S."/>
        </authorList>
    </citation>
    <scope>NUCLEOTIDE SEQUENCE [LARGE SCALE GENOMIC DNA]</scope>
    <source>
        <strain evidence="1 2">SW-152</strain>
    </source>
</reference>
<gene>
    <name evidence="1" type="ORF">AWW67_16230</name>
</gene>
<name>A0A150Y2V7_9BACT</name>
<accession>A0A150Y2V7</accession>
<comment type="caution">
    <text evidence="1">The sequence shown here is derived from an EMBL/GenBank/DDBJ whole genome shotgun (WGS) entry which is preliminary data.</text>
</comment>
<dbReference type="RefSeq" id="WP_062300210.1">
    <property type="nucleotide sequence ID" value="NZ_LRPB01000005.1"/>
</dbReference>
<organism evidence="1 2">
    <name type="scientific">Roseivirga seohaensis</name>
    <dbReference type="NCBI Taxonomy" id="1914963"/>
    <lineage>
        <taxon>Bacteria</taxon>
        <taxon>Pseudomonadati</taxon>
        <taxon>Bacteroidota</taxon>
        <taxon>Cytophagia</taxon>
        <taxon>Cytophagales</taxon>
        <taxon>Roseivirgaceae</taxon>
        <taxon>Roseivirga</taxon>
    </lineage>
</organism>
<protein>
    <recommendedName>
        <fullName evidence="3">Preprotein translocase subunit SecB</fullName>
    </recommendedName>
</protein>
<dbReference type="AlphaFoldDB" id="A0A150Y2V7"/>
<evidence type="ECO:0000313" key="1">
    <source>
        <dbReference type="EMBL" id="KYG85258.1"/>
    </source>
</evidence>
<dbReference type="STRING" id="1914963.AWW67_16230"/>
<evidence type="ECO:0008006" key="3">
    <source>
        <dbReference type="Google" id="ProtNLM"/>
    </source>
</evidence>
<dbReference type="EMBL" id="LRPB01000005">
    <property type="protein sequence ID" value="KYG85258.1"/>
    <property type="molecule type" value="Genomic_DNA"/>
</dbReference>
<dbReference type="Proteomes" id="UP000075663">
    <property type="component" value="Unassembled WGS sequence"/>
</dbReference>